<reference evidence="2 3" key="1">
    <citation type="submission" date="2015-06" db="EMBL/GenBank/DDBJ databases">
        <title>Genome sequencing of Thermotogales isolates from hydrothermal vents.</title>
        <authorList>
            <person name="Haverkamp T.H."/>
            <person name="Kublanov I.V."/>
            <person name="Nesbo C.L."/>
        </authorList>
    </citation>
    <scope>NUCLEOTIDE SEQUENCE [LARGE SCALE GENOMIC DNA]</scope>
    <source>
        <strain evidence="3">ik275mar</strain>
    </source>
</reference>
<gene>
    <name evidence="2" type="ORF">XJ44_07265</name>
</gene>
<organism evidence="2 3">
    <name type="scientific">Thermosipho affectus</name>
    <dbReference type="NCBI Taxonomy" id="660294"/>
    <lineage>
        <taxon>Bacteria</taxon>
        <taxon>Thermotogati</taxon>
        <taxon>Thermotogota</taxon>
        <taxon>Thermotogae</taxon>
        <taxon>Thermotogales</taxon>
        <taxon>Fervidobacteriaceae</taxon>
        <taxon>Thermosipho</taxon>
    </lineage>
</organism>
<evidence type="ECO:0000313" key="2">
    <source>
        <dbReference type="EMBL" id="ONN26858.1"/>
    </source>
</evidence>
<protein>
    <submittedName>
        <fullName evidence="2">Polysaccharide pyruvyl transferase</fullName>
    </submittedName>
</protein>
<evidence type="ECO:0000313" key="3">
    <source>
        <dbReference type="Proteomes" id="UP000242616"/>
    </source>
</evidence>
<keyword evidence="2" id="KW-0808">Transferase</keyword>
<dbReference type="Pfam" id="PF04230">
    <property type="entry name" value="PS_pyruv_trans"/>
    <property type="match status" value="1"/>
</dbReference>
<accession>A0ABX3IHQ7</accession>
<dbReference type="EMBL" id="LBFC01000022">
    <property type="protein sequence ID" value="ONN26858.1"/>
    <property type="molecule type" value="Genomic_DNA"/>
</dbReference>
<proteinExistence type="predicted"/>
<comment type="caution">
    <text evidence="2">The sequence shown here is derived from an EMBL/GenBank/DDBJ whole genome shotgun (WGS) entry which is preliminary data.</text>
</comment>
<dbReference type="PANTHER" id="PTHR36836:SF1">
    <property type="entry name" value="COLANIC ACID BIOSYNTHESIS PROTEIN WCAK"/>
    <property type="match status" value="1"/>
</dbReference>
<keyword evidence="3" id="KW-1185">Reference proteome</keyword>
<evidence type="ECO:0000259" key="1">
    <source>
        <dbReference type="Pfam" id="PF04230"/>
    </source>
</evidence>
<dbReference type="Proteomes" id="UP000242616">
    <property type="component" value="Unassembled WGS sequence"/>
</dbReference>
<dbReference type="GO" id="GO:0016740">
    <property type="term" value="F:transferase activity"/>
    <property type="evidence" value="ECO:0007669"/>
    <property type="project" value="UniProtKB-KW"/>
</dbReference>
<dbReference type="InterPro" id="IPR007345">
    <property type="entry name" value="Polysacch_pyruvyl_Trfase"/>
</dbReference>
<name>A0ABX3IHQ7_9BACT</name>
<feature type="domain" description="Polysaccharide pyruvyl transferase" evidence="1">
    <location>
        <begin position="5"/>
        <end position="239"/>
    </location>
</feature>
<sequence>MRKSIKTFLKGKNFNVLELLPKDKLSHGGYNRFNLVSVISAILKSDVVVCGGGGILQDKTSLRSFIYYYTIFKLSLLLKKPVVFFGNSFGPLNYYFSRVLLKDLLKNDNLYIFARDPVSYKFSKCFNENTYLCTDPGIMGLSDKELSFEKKAVIIPRKIKSYIPILFDLKRKGIKEVVFLPFSPEDVNLAKKLSNFSIKGLKMYFSSDISEIFSSSIVISERFHGSLIAAFYGKPFVSIKDEKFRRFFSKYENNDTYFANNLFEVALKLKDIQPPNISKKMKEECVQMYRMLEKLLLNIIR</sequence>
<dbReference type="PANTHER" id="PTHR36836">
    <property type="entry name" value="COLANIC ACID BIOSYNTHESIS PROTEIN WCAK"/>
    <property type="match status" value="1"/>
</dbReference>